<name>A0A517R5S3_9PLAN</name>
<comment type="function">
    <text evidence="11">Catalyzes the attachment of alanine to tRNA(Ala) in a two-step reaction: alanine is first activated by ATP to form Ala-AMP and then transferred to the acceptor end of tRNA(Ala). Also edits incorrectly charged Ser-tRNA(Ala) and Gly-tRNA(Ala) via its editing domain.</text>
</comment>
<evidence type="ECO:0000256" key="2">
    <source>
        <dbReference type="ARBA" id="ARBA00022555"/>
    </source>
</evidence>
<dbReference type="SMART" id="SM00863">
    <property type="entry name" value="tRNA_SAD"/>
    <property type="match status" value="1"/>
</dbReference>
<accession>A0A517R5S3</accession>
<keyword evidence="7 11" id="KW-0067">ATP-binding</keyword>
<dbReference type="SUPFAM" id="SSF101353">
    <property type="entry name" value="Putative anticodon-binding domain of alanyl-tRNA synthetase (AlaRS)"/>
    <property type="match status" value="1"/>
</dbReference>
<dbReference type="GO" id="GO:0004813">
    <property type="term" value="F:alanine-tRNA ligase activity"/>
    <property type="evidence" value="ECO:0007669"/>
    <property type="project" value="UniProtKB-UniRule"/>
</dbReference>
<dbReference type="NCBIfam" id="TIGR00344">
    <property type="entry name" value="alaS"/>
    <property type="match status" value="1"/>
</dbReference>
<evidence type="ECO:0000256" key="13">
    <source>
        <dbReference type="SAM" id="MobiDB-lite"/>
    </source>
</evidence>
<sequence>MKTDELREKYLSFFEQKGCTRRPSDVLVPKDDPTVLFTPAGMNQFKNEFLGLGRPDFKSATTSQKCLRTGDIENVGVTPFHHTFFEMLGNFSFGDYFKTEAIHWAWEFLTDKKWLGLPPETLTATVYLDDEEAYSIWANDVGLPAKRIRRHDEYENFWPAGAPTNGPDGVCGPCSEIYYSSDGGKSEVEIWNLVFTQFNRTGSPPDNLKPLPKKNIDTGMGLERTASVLQGVVSNFEIDTLRPLCVAAGETVGKEYSFDAPDGRAIRRIADHARAITMCIHEGTAPGNKEENYVVRQLLRRAVLEGFLLGRRDPFVFSLVDSVVDVMKVPYPEVAKTVQSVKDTIKSEEARFLDTIERGLDKFNRCVDDARKSGASLLPGDEIWDLHSTYGFLVELTEALAAEHNLAVDRARFNELEGEHEETSKGGKTYGVMAAGPLHALHETHGGSEFLGYDSTASESEIIGLIAEGRLVEHVDEVGHAEPIGVVLDRSPFYAEAGGQVGDVGTLTGDGFEFRVTDTQKERDLIVHLGHLQQGELKVGAKINAEVDAGRRSGIRRAHSATHILHHALHEVIGKDATQRGSKVEADHLRFDFNHRQALTPDELSRVEDIMNELVASGADVTTNVLPIEEAKKLGAMALFGEKYPDFVRVVSMGDFSLEFCGGTHLTNTGQVGFCKIVSEDAVGTGIRRISAVTGQAALNRMREAEQLLKEAQAALKAPRPEDLPQRINVLQEELKTLRKQLAQQSQQNVAGEIDELLAKAEEVDGVKLIAHQPTTGDRDILKKYADLLRNQKEPVALILGMEVDGKAALLAAVSKELVKRGVKAGDCVKAAAKEVSGGGGGRPDLAEAGGKDPSKLPQALEAGLAYYKSALSSGS</sequence>
<dbReference type="InterPro" id="IPR018164">
    <property type="entry name" value="Ala-tRNA-synth_IIc_N"/>
</dbReference>
<keyword evidence="12" id="KW-0175">Coiled coil</keyword>
<dbReference type="FunFam" id="3.30.54.20:FF:000001">
    <property type="entry name" value="Alanine--tRNA ligase"/>
    <property type="match status" value="1"/>
</dbReference>
<dbReference type="PROSITE" id="PS50860">
    <property type="entry name" value="AA_TRNA_LIGASE_II_ALA"/>
    <property type="match status" value="1"/>
</dbReference>
<dbReference type="Pfam" id="PF07973">
    <property type="entry name" value="tRNA_SAD"/>
    <property type="match status" value="1"/>
</dbReference>
<dbReference type="RefSeq" id="WP_145365344.1">
    <property type="nucleotide sequence ID" value="NZ_CP036268.1"/>
</dbReference>
<evidence type="ECO:0000256" key="1">
    <source>
        <dbReference type="ARBA" id="ARBA00008226"/>
    </source>
</evidence>
<evidence type="ECO:0000256" key="6">
    <source>
        <dbReference type="ARBA" id="ARBA00022833"/>
    </source>
</evidence>
<keyword evidence="2 11" id="KW-0820">tRNA-binding</keyword>
<dbReference type="FunFam" id="3.30.980.10:FF:000004">
    <property type="entry name" value="Alanine--tRNA ligase, cytoplasmic"/>
    <property type="match status" value="1"/>
</dbReference>
<keyword evidence="10 11" id="KW-0030">Aminoacyl-tRNA synthetase</keyword>
<comment type="subcellular location">
    <subcellularLocation>
        <location evidence="11">Cytoplasm</location>
    </subcellularLocation>
</comment>
<organism evidence="15 16">
    <name type="scientific">Stratiformator vulcanicus</name>
    <dbReference type="NCBI Taxonomy" id="2527980"/>
    <lineage>
        <taxon>Bacteria</taxon>
        <taxon>Pseudomonadati</taxon>
        <taxon>Planctomycetota</taxon>
        <taxon>Planctomycetia</taxon>
        <taxon>Planctomycetales</taxon>
        <taxon>Planctomycetaceae</taxon>
        <taxon>Stratiformator</taxon>
    </lineage>
</organism>
<dbReference type="Gene3D" id="6.10.250.550">
    <property type="match status" value="1"/>
</dbReference>
<keyword evidence="16" id="KW-1185">Reference proteome</keyword>
<keyword evidence="6 11" id="KW-0862">Zinc</keyword>
<dbReference type="GO" id="GO:0005829">
    <property type="term" value="C:cytosol"/>
    <property type="evidence" value="ECO:0007669"/>
    <property type="project" value="TreeGrafter"/>
</dbReference>
<dbReference type="PANTHER" id="PTHR11777">
    <property type="entry name" value="ALANYL-TRNA SYNTHETASE"/>
    <property type="match status" value="1"/>
</dbReference>
<feature type="binding site" evidence="11">
    <location>
        <position position="559"/>
    </location>
    <ligand>
        <name>Zn(2+)</name>
        <dbReference type="ChEBI" id="CHEBI:29105"/>
    </ligand>
</feature>
<evidence type="ECO:0000256" key="11">
    <source>
        <dbReference type="HAMAP-Rule" id="MF_00036"/>
    </source>
</evidence>
<dbReference type="GO" id="GO:0002161">
    <property type="term" value="F:aminoacyl-tRNA deacylase activity"/>
    <property type="evidence" value="ECO:0007669"/>
    <property type="project" value="TreeGrafter"/>
</dbReference>
<keyword evidence="8 11" id="KW-0694">RNA-binding</keyword>
<dbReference type="Pfam" id="PF02272">
    <property type="entry name" value="DHHA1"/>
    <property type="match status" value="1"/>
</dbReference>
<feature type="binding site" evidence="11">
    <location>
        <position position="661"/>
    </location>
    <ligand>
        <name>Zn(2+)</name>
        <dbReference type="ChEBI" id="CHEBI:29105"/>
    </ligand>
</feature>
<dbReference type="GO" id="GO:0000049">
    <property type="term" value="F:tRNA binding"/>
    <property type="evidence" value="ECO:0007669"/>
    <property type="project" value="UniProtKB-KW"/>
</dbReference>
<feature type="binding site" evidence="11">
    <location>
        <position position="563"/>
    </location>
    <ligand>
        <name>Zn(2+)</name>
        <dbReference type="ChEBI" id="CHEBI:29105"/>
    </ligand>
</feature>
<protein>
    <recommendedName>
        <fullName evidence="11">Alanine--tRNA ligase</fullName>
        <ecNumber evidence="11">6.1.1.7</ecNumber>
    </recommendedName>
    <alternativeName>
        <fullName evidence="11">Alanyl-tRNA synthetase</fullName>
        <shortName evidence="11">AlaRS</shortName>
    </alternativeName>
</protein>
<dbReference type="Proteomes" id="UP000317318">
    <property type="component" value="Chromosome"/>
</dbReference>
<dbReference type="GO" id="GO:0006419">
    <property type="term" value="P:alanyl-tRNA aminoacylation"/>
    <property type="evidence" value="ECO:0007669"/>
    <property type="project" value="UniProtKB-UniRule"/>
</dbReference>
<dbReference type="Gene3D" id="3.30.54.20">
    <property type="match status" value="1"/>
</dbReference>
<evidence type="ECO:0000256" key="3">
    <source>
        <dbReference type="ARBA" id="ARBA00022598"/>
    </source>
</evidence>
<dbReference type="SUPFAM" id="SSF55186">
    <property type="entry name" value="ThrRS/AlaRS common domain"/>
    <property type="match status" value="1"/>
</dbReference>
<dbReference type="HAMAP" id="MF_00036_B">
    <property type="entry name" value="Ala_tRNA_synth_B"/>
    <property type="match status" value="1"/>
</dbReference>
<comment type="cofactor">
    <cofactor evidence="11">
        <name>Zn(2+)</name>
        <dbReference type="ChEBI" id="CHEBI:29105"/>
    </cofactor>
    <text evidence="11">Binds 1 zinc ion per subunit.</text>
</comment>
<dbReference type="InterPro" id="IPR045864">
    <property type="entry name" value="aa-tRNA-synth_II/BPL/LPL"/>
</dbReference>
<dbReference type="KEGG" id="svp:Pan189_35880"/>
<dbReference type="Gene3D" id="3.30.980.10">
    <property type="entry name" value="Threonyl-trna Synthetase, Chain A, domain 2"/>
    <property type="match status" value="1"/>
</dbReference>
<evidence type="ECO:0000256" key="4">
    <source>
        <dbReference type="ARBA" id="ARBA00022723"/>
    </source>
</evidence>
<proteinExistence type="inferred from homology"/>
<keyword evidence="4 11" id="KW-0479">Metal-binding</keyword>
<reference evidence="15 16" key="1">
    <citation type="submission" date="2019-02" db="EMBL/GenBank/DDBJ databases">
        <title>Deep-cultivation of Planctomycetes and their phenomic and genomic characterization uncovers novel biology.</title>
        <authorList>
            <person name="Wiegand S."/>
            <person name="Jogler M."/>
            <person name="Boedeker C."/>
            <person name="Pinto D."/>
            <person name="Vollmers J."/>
            <person name="Rivas-Marin E."/>
            <person name="Kohn T."/>
            <person name="Peeters S.H."/>
            <person name="Heuer A."/>
            <person name="Rast P."/>
            <person name="Oberbeckmann S."/>
            <person name="Bunk B."/>
            <person name="Jeske O."/>
            <person name="Meyerdierks A."/>
            <person name="Storesund J.E."/>
            <person name="Kallscheuer N."/>
            <person name="Luecker S."/>
            <person name="Lage O.M."/>
            <person name="Pohl T."/>
            <person name="Merkel B.J."/>
            <person name="Hornburger P."/>
            <person name="Mueller R.-W."/>
            <person name="Bruemmer F."/>
            <person name="Labrenz M."/>
            <person name="Spormann A.M."/>
            <person name="Op den Camp H."/>
            <person name="Overmann J."/>
            <person name="Amann R."/>
            <person name="Jetten M.S.M."/>
            <person name="Mascher T."/>
            <person name="Medema M.H."/>
            <person name="Devos D.P."/>
            <person name="Kaster A.-K."/>
            <person name="Ovreas L."/>
            <person name="Rohde M."/>
            <person name="Galperin M.Y."/>
            <person name="Jogler C."/>
        </authorList>
    </citation>
    <scope>NUCLEOTIDE SEQUENCE [LARGE SCALE GENOMIC DNA]</scope>
    <source>
        <strain evidence="15 16">Pan189</strain>
    </source>
</reference>
<evidence type="ECO:0000256" key="5">
    <source>
        <dbReference type="ARBA" id="ARBA00022741"/>
    </source>
</evidence>
<dbReference type="FunFam" id="3.10.310.40:FF:000001">
    <property type="entry name" value="Alanine--tRNA ligase"/>
    <property type="match status" value="1"/>
</dbReference>
<dbReference type="GO" id="GO:0005524">
    <property type="term" value="F:ATP binding"/>
    <property type="evidence" value="ECO:0007669"/>
    <property type="project" value="UniProtKB-UniRule"/>
</dbReference>
<dbReference type="Gene3D" id="3.10.310.40">
    <property type="match status" value="1"/>
</dbReference>
<dbReference type="InterPro" id="IPR018162">
    <property type="entry name" value="Ala-tRNA-ligase_IIc_anticod-bd"/>
</dbReference>
<feature type="domain" description="Alanyl-transfer RNA synthetases family profile" evidence="14">
    <location>
        <begin position="1"/>
        <end position="704"/>
    </location>
</feature>
<dbReference type="OrthoDB" id="9803884at2"/>
<dbReference type="InterPro" id="IPR018163">
    <property type="entry name" value="Thr/Ala-tRNA-synth_IIc_edit"/>
</dbReference>
<dbReference type="GO" id="GO:0008270">
    <property type="term" value="F:zinc ion binding"/>
    <property type="evidence" value="ECO:0007669"/>
    <property type="project" value="UniProtKB-UniRule"/>
</dbReference>
<evidence type="ECO:0000256" key="7">
    <source>
        <dbReference type="ARBA" id="ARBA00022840"/>
    </source>
</evidence>
<comment type="catalytic activity">
    <reaction evidence="11">
        <text>tRNA(Ala) + L-alanine + ATP = L-alanyl-tRNA(Ala) + AMP + diphosphate</text>
        <dbReference type="Rhea" id="RHEA:12540"/>
        <dbReference type="Rhea" id="RHEA-COMP:9657"/>
        <dbReference type="Rhea" id="RHEA-COMP:9923"/>
        <dbReference type="ChEBI" id="CHEBI:30616"/>
        <dbReference type="ChEBI" id="CHEBI:33019"/>
        <dbReference type="ChEBI" id="CHEBI:57972"/>
        <dbReference type="ChEBI" id="CHEBI:78442"/>
        <dbReference type="ChEBI" id="CHEBI:78497"/>
        <dbReference type="ChEBI" id="CHEBI:456215"/>
        <dbReference type="EC" id="6.1.1.7"/>
    </reaction>
</comment>
<dbReference type="CDD" id="cd00673">
    <property type="entry name" value="AlaRS_core"/>
    <property type="match status" value="1"/>
</dbReference>
<dbReference type="PRINTS" id="PR00980">
    <property type="entry name" value="TRNASYNTHALA"/>
</dbReference>
<dbReference type="Gene3D" id="2.40.30.130">
    <property type="match status" value="1"/>
</dbReference>
<dbReference type="FunFam" id="2.40.30.130:FF:000001">
    <property type="entry name" value="Alanine--tRNA ligase"/>
    <property type="match status" value="1"/>
</dbReference>
<keyword evidence="5 11" id="KW-0547">Nucleotide-binding</keyword>
<keyword evidence="11" id="KW-0963">Cytoplasm</keyword>
<dbReference type="Gene3D" id="3.30.930.10">
    <property type="entry name" value="Bira Bifunctional Protein, Domain 2"/>
    <property type="match status" value="1"/>
</dbReference>
<dbReference type="PANTHER" id="PTHR11777:SF9">
    <property type="entry name" value="ALANINE--TRNA LIGASE, CYTOPLASMIC"/>
    <property type="match status" value="1"/>
</dbReference>
<dbReference type="InterPro" id="IPR003156">
    <property type="entry name" value="DHHA1_dom"/>
</dbReference>
<comment type="domain">
    <text evidence="11">Consists of three domains; the N-terminal catalytic domain, the editing domain and the C-terminal C-Ala domain. The editing domain removes incorrectly charged amino acids, while the C-Ala domain, along with tRNA(Ala), serves as a bridge to cooperatively bring together the editing and aminoacylation centers thus stimulating deacylation of misacylated tRNAs.</text>
</comment>
<dbReference type="SUPFAM" id="SSF55681">
    <property type="entry name" value="Class II aaRS and biotin synthetases"/>
    <property type="match status" value="1"/>
</dbReference>
<evidence type="ECO:0000256" key="8">
    <source>
        <dbReference type="ARBA" id="ARBA00022884"/>
    </source>
</evidence>
<dbReference type="InterPro" id="IPR050058">
    <property type="entry name" value="Ala-tRNA_ligase"/>
</dbReference>
<evidence type="ECO:0000313" key="15">
    <source>
        <dbReference type="EMBL" id="QDT39185.1"/>
    </source>
</evidence>
<evidence type="ECO:0000256" key="10">
    <source>
        <dbReference type="ARBA" id="ARBA00023146"/>
    </source>
</evidence>
<keyword evidence="9 11" id="KW-0648">Protein biosynthesis</keyword>
<dbReference type="InterPro" id="IPR009000">
    <property type="entry name" value="Transl_B-barrel_sf"/>
</dbReference>
<dbReference type="InterPro" id="IPR002318">
    <property type="entry name" value="Ala-tRNA-lgiase_IIc"/>
</dbReference>
<comment type="similarity">
    <text evidence="1 11">Belongs to the class-II aminoacyl-tRNA synthetase family.</text>
</comment>
<keyword evidence="3 11" id="KW-0436">Ligase</keyword>
<dbReference type="EMBL" id="CP036268">
    <property type="protein sequence ID" value="QDT39185.1"/>
    <property type="molecule type" value="Genomic_DNA"/>
</dbReference>
<dbReference type="SUPFAM" id="SSF50447">
    <property type="entry name" value="Translation proteins"/>
    <property type="match status" value="1"/>
</dbReference>
<gene>
    <name evidence="11 15" type="primary">alaS</name>
    <name evidence="15" type="ORF">Pan189_35880</name>
</gene>
<feature type="binding site" evidence="11">
    <location>
        <position position="665"/>
    </location>
    <ligand>
        <name>Zn(2+)</name>
        <dbReference type="ChEBI" id="CHEBI:29105"/>
    </ligand>
</feature>
<feature type="region of interest" description="Disordered" evidence="13">
    <location>
        <begin position="834"/>
        <end position="855"/>
    </location>
</feature>
<dbReference type="InterPro" id="IPR018165">
    <property type="entry name" value="Ala-tRNA-synth_IIc_core"/>
</dbReference>
<dbReference type="InterPro" id="IPR012947">
    <property type="entry name" value="tRNA_SAD"/>
</dbReference>
<dbReference type="AlphaFoldDB" id="A0A517R5S3"/>
<evidence type="ECO:0000259" key="14">
    <source>
        <dbReference type="PROSITE" id="PS50860"/>
    </source>
</evidence>
<dbReference type="InterPro" id="IPR023033">
    <property type="entry name" value="Ala_tRNA_ligase_euk/bac"/>
</dbReference>
<dbReference type="Pfam" id="PF01411">
    <property type="entry name" value="tRNA-synt_2c"/>
    <property type="match status" value="1"/>
</dbReference>
<evidence type="ECO:0000256" key="9">
    <source>
        <dbReference type="ARBA" id="ARBA00022917"/>
    </source>
</evidence>
<feature type="coiled-coil region" evidence="12">
    <location>
        <begin position="695"/>
        <end position="748"/>
    </location>
</feature>
<dbReference type="EC" id="6.1.1.7" evidence="11"/>
<evidence type="ECO:0000256" key="12">
    <source>
        <dbReference type="SAM" id="Coils"/>
    </source>
</evidence>
<evidence type="ECO:0000313" key="16">
    <source>
        <dbReference type="Proteomes" id="UP000317318"/>
    </source>
</evidence>